<dbReference type="OrthoDB" id="1906275at2759"/>
<keyword evidence="4" id="KW-1015">Disulfide bond</keyword>
<proteinExistence type="inferred from homology"/>
<dbReference type="PANTHER" id="PTHR33136">
    <property type="entry name" value="RAPID ALKALINIZATION FACTOR-LIKE"/>
    <property type="match status" value="1"/>
</dbReference>
<dbReference type="GO" id="GO:0019722">
    <property type="term" value="P:calcium-mediated signaling"/>
    <property type="evidence" value="ECO:0007669"/>
    <property type="project" value="TreeGrafter"/>
</dbReference>
<keyword evidence="2" id="KW-0372">Hormone</keyword>
<dbReference type="InterPro" id="IPR008801">
    <property type="entry name" value="RALF"/>
</dbReference>
<comment type="similarity">
    <text evidence="1">Belongs to the plant rapid alkalinization factor (RALF) family.</text>
</comment>
<dbReference type="Proteomes" id="UP000195402">
    <property type="component" value="Unassembled WGS sequence"/>
</dbReference>
<dbReference type="PANTHER" id="PTHR33136:SF36">
    <property type="entry name" value="PROTEIN RALF-LIKE 31"/>
    <property type="match status" value="1"/>
</dbReference>
<dbReference type="AlphaFoldDB" id="A0A200Q5C2"/>
<keyword evidence="7" id="KW-1185">Reference proteome</keyword>
<protein>
    <submittedName>
        <fullName evidence="6">Rapid ALkalinization Factor</fullName>
    </submittedName>
</protein>
<accession>A0A200Q5C2</accession>
<dbReference type="GO" id="GO:0009506">
    <property type="term" value="C:plasmodesma"/>
    <property type="evidence" value="ECO:0007669"/>
    <property type="project" value="TreeGrafter"/>
</dbReference>
<evidence type="ECO:0000256" key="1">
    <source>
        <dbReference type="ARBA" id="ARBA00009178"/>
    </source>
</evidence>
<comment type="caution">
    <text evidence="6">The sequence shown here is derived from an EMBL/GenBank/DDBJ whole genome shotgun (WGS) entry which is preliminary data.</text>
</comment>
<evidence type="ECO:0000256" key="5">
    <source>
        <dbReference type="SAM" id="SignalP"/>
    </source>
</evidence>
<feature type="chain" id="PRO_5012057994" evidence="5">
    <location>
        <begin position="23"/>
        <end position="140"/>
    </location>
</feature>
<keyword evidence="3 5" id="KW-0732">Signal</keyword>
<feature type="signal peptide" evidence="5">
    <location>
        <begin position="1"/>
        <end position="22"/>
    </location>
</feature>
<evidence type="ECO:0000256" key="4">
    <source>
        <dbReference type="ARBA" id="ARBA00023157"/>
    </source>
</evidence>
<dbReference type="InParanoid" id="A0A200Q5C2"/>
<evidence type="ECO:0000256" key="2">
    <source>
        <dbReference type="ARBA" id="ARBA00022702"/>
    </source>
</evidence>
<evidence type="ECO:0000313" key="7">
    <source>
        <dbReference type="Proteomes" id="UP000195402"/>
    </source>
</evidence>
<reference evidence="6 7" key="1">
    <citation type="journal article" date="2017" name="Mol. Plant">
        <title>The Genome of Medicinal Plant Macleaya cordata Provides New Insights into Benzylisoquinoline Alkaloids Metabolism.</title>
        <authorList>
            <person name="Liu X."/>
            <person name="Liu Y."/>
            <person name="Huang P."/>
            <person name="Ma Y."/>
            <person name="Qing Z."/>
            <person name="Tang Q."/>
            <person name="Cao H."/>
            <person name="Cheng P."/>
            <person name="Zheng Y."/>
            <person name="Yuan Z."/>
            <person name="Zhou Y."/>
            <person name="Liu J."/>
            <person name="Tang Z."/>
            <person name="Zhuo Y."/>
            <person name="Zhang Y."/>
            <person name="Yu L."/>
            <person name="Huang J."/>
            <person name="Yang P."/>
            <person name="Peng Q."/>
            <person name="Zhang J."/>
            <person name="Jiang W."/>
            <person name="Zhang Z."/>
            <person name="Lin K."/>
            <person name="Ro D.K."/>
            <person name="Chen X."/>
            <person name="Xiong X."/>
            <person name="Shang Y."/>
            <person name="Huang S."/>
            <person name="Zeng J."/>
        </authorList>
    </citation>
    <scope>NUCLEOTIDE SEQUENCE [LARGE SCALE GENOMIC DNA]</scope>
    <source>
        <strain evidence="7">cv. BLH2017</strain>
        <tissue evidence="6">Root</tissue>
    </source>
</reference>
<evidence type="ECO:0000313" key="6">
    <source>
        <dbReference type="EMBL" id="OVA05693.1"/>
    </source>
</evidence>
<sequence length="140" mass="16141">MKIKKLYLALIFLQTHFLTLMGVYELGYSSSTSLIDNQTDDQLLMVKKACTGNRGLCFWETIKREKVETEMEMEMDSEINRRVLMMQKKFISYETLKKDVIPCGRPGASYYNCQVTGEANPYNRGCEVITRCDRKAGGHM</sequence>
<evidence type="ECO:0000256" key="3">
    <source>
        <dbReference type="ARBA" id="ARBA00022729"/>
    </source>
</evidence>
<gene>
    <name evidence="6" type="ORF">BVC80_261g8</name>
</gene>
<dbReference type="Pfam" id="PF05498">
    <property type="entry name" value="RALF"/>
    <property type="match status" value="1"/>
</dbReference>
<dbReference type="EMBL" id="MVGT01003030">
    <property type="protein sequence ID" value="OVA05693.1"/>
    <property type="molecule type" value="Genomic_DNA"/>
</dbReference>
<organism evidence="6 7">
    <name type="scientific">Macleaya cordata</name>
    <name type="common">Five-seeded plume-poppy</name>
    <name type="synonym">Bocconia cordata</name>
    <dbReference type="NCBI Taxonomy" id="56857"/>
    <lineage>
        <taxon>Eukaryota</taxon>
        <taxon>Viridiplantae</taxon>
        <taxon>Streptophyta</taxon>
        <taxon>Embryophyta</taxon>
        <taxon>Tracheophyta</taxon>
        <taxon>Spermatophyta</taxon>
        <taxon>Magnoliopsida</taxon>
        <taxon>Ranunculales</taxon>
        <taxon>Papaveraceae</taxon>
        <taxon>Papaveroideae</taxon>
        <taxon>Macleaya</taxon>
    </lineage>
</organism>
<dbReference type="OMA" id="WESGYEV"/>
<name>A0A200Q5C2_MACCD</name>
<dbReference type="GO" id="GO:0005179">
    <property type="term" value="F:hormone activity"/>
    <property type="evidence" value="ECO:0007669"/>
    <property type="project" value="UniProtKB-KW"/>
</dbReference>